<dbReference type="SMART" id="SM00240">
    <property type="entry name" value="FHA"/>
    <property type="match status" value="1"/>
</dbReference>
<sequence length="416" mass="44606">MSPPNPKRPPRSPRPTPGETTARSDDVELPFDDDEVAPLQADDPRPQRVPQFPVGSRRRGHRSGSGSSRENKDREMPPARFSSGEYEDSGHARAFLYVERGPGAGQLVPIQQGTLRLGRSSASDLRLQHPSISRRHAQLMRSGDRLILKDLGSQNGTYVNRVRLHTERELFSGDEIALGNALLRVRGPGPTPARPPIPYSRTPSSLRARMSGQRMMLLASATGALVAVFLMLPLMRVMRAMSPAPVGGVERAEAPSSPDITEAIEDVVPSTPARAAPPPEAAPRSQALAGMARAAAPRVKEGSVKPAARPSLGGADAARNPEEEVEILAHYEAGRIDAALALARTERREALAGLLSRFQEEWKAGTAALAAKDAPSAIPHLNTALALDQEIAKGWGVLAPRVRKALSQAQLQAEGK</sequence>
<gene>
    <name evidence="4" type="ORF">MEBOL_000622</name>
</gene>
<dbReference type="SUPFAM" id="SSF49879">
    <property type="entry name" value="SMAD/FHA domain"/>
    <property type="match status" value="1"/>
</dbReference>
<evidence type="ECO:0000259" key="3">
    <source>
        <dbReference type="PROSITE" id="PS50006"/>
    </source>
</evidence>
<keyword evidence="2" id="KW-0812">Transmembrane</keyword>
<feature type="region of interest" description="Disordered" evidence="1">
    <location>
        <begin position="270"/>
        <end position="289"/>
    </location>
</feature>
<feature type="compositionally biased region" description="Acidic residues" evidence="1">
    <location>
        <begin position="27"/>
        <end position="36"/>
    </location>
</feature>
<dbReference type="Pfam" id="PF00498">
    <property type="entry name" value="FHA"/>
    <property type="match status" value="1"/>
</dbReference>
<evidence type="ECO:0000256" key="2">
    <source>
        <dbReference type="SAM" id="Phobius"/>
    </source>
</evidence>
<dbReference type="Gene3D" id="2.60.200.20">
    <property type="match status" value="1"/>
</dbReference>
<dbReference type="Proteomes" id="UP000217289">
    <property type="component" value="Chromosome"/>
</dbReference>
<evidence type="ECO:0000313" key="4">
    <source>
        <dbReference type="EMBL" id="ATB27184.1"/>
    </source>
</evidence>
<keyword evidence="2" id="KW-0472">Membrane</keyword>
<dbReference type="PROSITE" id="PS50006">
    <property type="entry name" value="FHA_DOMAIN"/>
    <property type="match status" value="1"/>
</dbReference>
<dbReference type="RefSeq" id="WP_245919412.1">
    <property type="nucleotide sequence ID" value="NZ_CP022163.1"/>
</dbReference>
<feature type="domain" description="FHA" evidence="3">
    <location>
        <begin position="115"/>
        <end position="164"/>
    </location>
</feature>
<reference evidence="4 5" key="1">
    <citation type="submission" date="2017-06" db="EMBL/GenBank/DDBJ databases">
        <authorList>
            <person name="Kim H.J."/>
            <person name="Triplett B.A."/>
        </authorList>
    </citation>
    <scope>NUCLEOTIDE SEQUENCE [LARGE SCALE GENOMIC DNA]</scope>
    <source>
        <strain evidence="4 5">DSM 14713</strain>
    </source>
</reference>
<dbReference type="PANTHER" id="PTHR23308">
    <property type="entry name" value="NUCLEAR INHIBITOR OF PROTEIN PHOSPHATASE-1"/>
    <property type="match status" value="1"/>
</dbReference>
<keyword evidence="2" id="KW-1133">Transmembrane helix</keyword>
<evidence type="ECO:0000313" key="5">
    <source>
        <dbReference type="Proteomes" id="UP000217289"/>
    </source>
</evidence>
<accession>A0A250I5R1</accession>
<organism evidence="4 5">
    <name type="scientific">Melittangium boletus DSM 14713</name>
    <dbReference type="NCBI Taxonomy" id="1294270"/>
    <lineage>
        <taxon>Bacteria</taxon>
        <taxon>Pseudomonadati</taxon>
        <taxon>Myxococcota</taxon>
        <taxon>Myxococcia</taxon>
        <taxon>Myxococcales</taxon>
        <taxon>Cystobacterineae</taxon>
        <taxon>Archangiaceae</taxon>
        <taxon>Melittangium</taxon>
    </lineage>
</organism>
<feature type="region of interest" description="Disordered" evidence="1">
    <location>
        <begin position="299"/>
        <end position="319"/>
    </location>
</feature>
<dbReference type="AlphaFoldDB" id="A0A250I5R1"/>
<dbReference type="InterPro" id="IPR050923">
    <property type="entry name" value="Cell_Proc_Reg/RNA_Proc"/>
</dbReference>
<dbReference type="InterPro" id="IPR008984">
    <property type="entry name" value="SMAD_FHA_dom_sf"/>
</dbReference>
<proteinExistence type="predicted"/>
<name>A0A250I5R1_9BACT</name>
<dbReference type="KEGG" id="mbd:MEBOL_000622"/>
<feature type="compositionally biased region" description="Pro residues" evidence="1">
    <location>
        <begin position="1"/>
        <end position="16"/>
    </location>
</feature>
<evidence type="ECO:0000256" key="1">
    <source>
        <dbReference type="SAM" id="MobiDB-lite"/>
    </source>
</evidence>
<protein>
    <submittedName>
        <fullName evidence="4">Pkn9 associate protein 1</fullName>
    </submittedName>
</protein>
<feature type="region of interest" description="Disordered" evidence="1">
    <location>
        <begin position="1"/>
        <end position="87"/>
    </location>
</feature>
<feature type="transmembrane region" description="Helical" evidence="2">
    <location>
        <begin position="215"/>
        <end position="235"/>
    </location>
</feature>
<dbReference type="InterPro" id="IPR000253">
    <property type="entry name" value="FHA_dom"/>
</dbReference>
<dbReference type="CDD" id="cd00060">
    <property type="entry name" value="FHA"/>
    <property type="match status" value="1"/>
</dbReference>
<keyword evidence="5" id="KW-1185">Reference proteome</keyword>
<dbReference type="EMBL" id="CP022163">
    <property type="protein sequence ID" value="ATB27184.1"/>
    <property type="molecule type" value="Genomic_DNA"/>
</dbReference>